<evidence type="ECO:0000256" key="1">
    <source>
        <dbReference type="SAM" id="MobiDB-lite"/>
    </source>
</evidence>
<dbReference type="AlphaFoldDB" id="A0A2N0RV19"/>
<reference evidence="2" key="3">
    <citation type="submission" date="2020-05" db="EMBL/GenBank/DDBJ databases">
        <authorList>
            <person name="Rincon C."/>
            <person name="Sanders R I."/>
            <person name="Robbins C."/>
            <person name="Chaturvedi A."/>
        </authorList>
    </citation>
    <scope>NUCLEOTIDE SEQUENCE</scope>
    <source>
        <strain evidence="2">CHB12</strain>
    </source>
</reference>
<dbReference type="Proteomes" id="UP000684084">
    <property type="component" value="Unassembled WGS sequence"/>
</dbReference>
<organism evidence="3 4">
    <name type="scientific">Rhizophagus irregularis</name>
    <dbReference type="NCBI Taxonomy" id="588596"/>
    <lineage>
        <taxon>Eukaryota</taxon>
        <taxon>Fungi</taxon>
        <taxon>Fungi incertae sedis</taxon>
        <taxon>Mucoromycota</taxon>
        <taxon>Glomeromycotina</taxon>
        <taxon>Glomeromycetes</taxon>
        <taxon>Glomerales</taxon>
        <taxon>Glomeraceae</taxon>
        <taxon>Rhizophagus</taxon>
    </lineage>
</organism>
<dbReference type="VEuPathDB" id="FungiDB:RhiirA1_458776"/>
<proteinExistence type="predicted"/>
<dbReference type="EMBL" id="CAGKOT010000015">
    <property type="protein sequence ID" value="CAB5360198.1"/>
    <property type="molecule type" value="Genomic_DNA"/>
</dbReference>
<dbReference type="Proteomes" id="UP000232688">
    <property type="component" value="Unassembled WGS sequence"/>
</dbReference>
<evidence type="ECO:0000313" key="4">
    <source>
        <dbReference type="Proteomes" id="UP000232688"/>
    </source>
</evidence>
<evidence type="ECO:0000313" key="3">
    <source>
        <dbReference type="EMBL" id="PKC67145.1"/>
    </source>
</evidence>
<dbReference type="EMBL" id="LLXH01000410">
    <property type="protein sequence ID" value="PKC67145.1"/>
    <property type="molecule type" value="Genomic_DNA"/>
</dbReference>
<dbReference type="OrthoDB" id="2312412at2759"/>
<protein>
    <submittedName>
        <fullName evidence="3">Uncharacterized protein</fullName>
    </submittedName>
</protein>
<reference evidence="3 4" key="2">
    <citation type="submission" date="2017-10" db="EMBL/GenBank/DDBJ databases">
        <title>Genome analyses suggest a sexual origin of heterokaryosis in a supposedly ancient asexual fungus.</title>
        <authorList>
            <person name="Corradi N."/>
            <person name="Sedzielewska K."/>
            <person name="Noel J."/>
            <person name="Charron P."/>
            <person name="Farinelli L."/>
            <person name="Marton T."/>
            <person name="Kruger M."/>
            <person name="Pelin A."/>
            <person name="Brachmann A."/>
            <person name="Corradi N."/>
        </authorList>
    </citation>
    <scope>NUCLEOTIDE SEQUENCE [LARGE SCALE GENOMIC DNA]</scope>
    <source>
        <strain evidence="3 4">A1</strain>
    </source>
</reference>
<name>A0A2N0RV19_9GLOM</name>
<sequence>MTEYMNKCHQAEDDEHQRLIEKELKYFNNSFVEFNSRSFEYMKRQTPLRPGSSINTSDDAKDMERRPNKRDITLYTNLTPLSSNHIRYKRRCPSPALADDSTEAVPSIFKF</sequence>
<feature type="compositionally biased region" description="Basic and acidic residues" evidence="1">
    <location>
        <begin position="58"/>
        <end position="69"/>
    </location>
</feature>
<accession>A0A2N0RV19</accession>
<reference evidence="3 4" key="1">
    <citation type="submission" date="2017-10" db="EMBL/GenBank/DDBJ databases">
        <title>Extensive intraspecific genome diversity in a model arbuscular mycorrhizal fungus.</title>
        <authorList>
            <person name="Chen E.C.H."/>
            <person name="Morin E."/>
            <person name="Baudet D."/>
            <person name="Noel J."/>
            <person name="Ndikumana S."/>
            <person name="Charron P."/>
            <person name="St-Onge C."/>
            <person name="Giorgi J."/>
            <person name="Grigoriev I.V."/>
            <person name="Roux C."/>
            <person name="Martin F.M."/>
            <person name="Corradi N."/>
        </authorList>
    </citation>
    <scope>NUCLEOTIDE SEQUENCE [LARGE SCALE GENOMIC DNA]</scope>
    <source>
        <strain evidence="3 4">A1</strain>
    </source>
</reference>
<comment type="caution">
    <text evidence="3">The sequence shown here is derived from an EMBL/GenBank/DDBJ whole genome shotgun (WGS) entry which is preliminary data.</text>
</comment>
<evidence type="ECO:0000313" key="2">
    <source>
        <dbReference type="EMBL" id="CAB5360198.1"/>
    </source>
</evidence>
<gene>
    <name evidence="2" type="ORF">CHRIB12_LOCUS8071</name>
    <name evidence="3" type="ORF">RhiirA1_458776</name>
</gene>
<dbReference type="VEuPathDB" id="FungiDB:FUN_014501"/>
<feature type="region of interest" description="Disordered" evidence="1">
    <location>
        <begin position="45"/>
        <end position="69"/>
    </location>
</feature>